<dbReference type="InterPro" id="IPR011006">
    <property type="entry name" value="CheY-like_superfamily"/>
</dbReference>
<dbReference type="SUPFAM" id="SSF52172">
    <property type="entry name" value="CheY-like"/>
    <property type="match status" value="1"/>
</dbReference>
<reference evidence="6 7" key="1">
    <citation type="submission" date="2020-10" db="EMBL/GenBank/DDBJ databases">
        <title>Phylogeny of dyella-like bacteria.</title>
        <authorList>
            <person name="Fu J."/>
        </authorList>
    </citation>
    <scope>NUCLEOTIDE SEQUENCE [LARGE SCALE GENOMIC DNA]</scope>
    <source>
        <strain evidence="6 7">DKC-1</strain>
    </source>
</reference>
<dbReference type="CDD" id="cd17535">
    <property type="entry name" value="REC_NarL-like"/>
    <property type="match status" value="1"/>
</dbReference>
<feature type="domain" description="Response regulatory" evidence="5">
    <location>
        <begin position="9"/>
        <end position="129"/>
    </location>
</feature>
<dbReference type="CDD" id="cd06170">
    <property type="entry name" value="LuxR_C_like"/>
    <property type="match status" value="1"/>
</dbReference>
<evidence type="ECO:0000259" key="4">
    <source>
        <dbReference type="PROSITE" id="PS50043"/>
    </source>
</evidence>
<dbReference type="Pfam" id="PF00072">
    <property type="entry name" value="Response_reg"/>
    <property type="match status" value="1"/>
</dbReference>
<evidence type="ECO:0000259" key="5">
    <source>
        <dbReference type="PROSITE" id="PS50110"/>
    </source>
</evidence>
<comment type="caution">
    <text evidence="6">The sequence shown here is derived from an EMBL/GenBank/DDBJ whole genome shotgun (WGS) entry which is preliminary data.</text>
</comment>
<dbReference type="Pfam" id="PF00196">
    <property type="entry name" value="GerE"/>
    <property type="match status" value="1"/>
</dbReference>
<keyword evidence="7" id="KW-1185">Reference proteome</keyword>
<keyword evidence="2" id="KW-0238">DNA-binding</keyword>
<sequence length="227" mass="24422">MENSRFPIRIVVSDDHPVVLMGVKALVASRHQSLRVVGEATSGGELLVLLEREPCDLLVTDFAMPDGDGGDGLTLLRRVRRKHPRLPVIVLTMVSNPALVRGMFTAGANGLVGKAALTRELLLAVQAVMHGRTYLSEQVRASLAKASVDIAVSRQGAGLAVNRAMLSGREAEVLRLYASGLSVTQIAGKLHRSVKTVSQQKSDAMRKLGLANSSQLYDYARVCGPRF</sequence>
<dbReference type="InterPro" id="IPR036388">
    <property type="entry name" value="WH-like_DNA-bd_sf"/>
</dbReference>
<evidence type="ECO:0000313" key="6">
    <source>
        <dbReference type="EMBL" id="MFK2931999.1"/>
    </source>
</evidence>
<dbReference type="SMART" id="SM00448">
    <property type="entry name" value="REC"/>
    <property type="match status" value="1"/>
</dbReference>
<evidence type="ECO:0000256" key="2">
    <source>
        <dbReference type="ARBA" id="ARBA00023125"/>
    </source>
</evidence>
<name>A0ABW8KIN2_9GAMM</name>
<protein>
    <submittedName>
        <fullName evidence="6">Response regulator transcription factor</fullName>
    </submittedName>
</protein>
<dbReference type="PROSITE" id="PS50110">
    <property type="entry name" value="RESPONSE_REGULATORY"/>
    <property type="match status" value="1"/>
</dbReference>
<evidence type="ECO:0000313" key="7">
    <source>
        <dbReference type="Proteomes" id="UP001620397"/>
    </source>
</evidence>
<dbReference type="PROSITE" id="PS50043">
    <property type="entry name" value="HTH_LUXR_2"/>
    <property type="match status" value="1"/>
</dbReference>
<evidence type="ECO:0000256" key="3">
    <source>
        <dbReference type="PROSITE-ProRule" id="PRU00169"/>
    </source>
</evidence>
<proteinExistence type="predicted"/>
<dbReference type="Gene3D" id="1.10.10.10">
    <property type="entry name" value="Winged helix-like DNA-binding domain superfamily/Winged helix DNA-binding domain"/>
    <property type="match status" value="1"/>
</dbReference>
<dbReference type="Proteomes" id="UP001620397">
    <property type="component" value="Unassembled WGS sequence"/>
</dbReference>
<dbReference type="InterPro" id="IPR058245">
    <property type="entry name" value="NreC/VraR/RcsB-like_REC"/>
</dbReference>
<dbReference type="InterPro" id="IPR000792">
    <property type="entry name" value="Tscrpt_reg_LuxR_C"/>
</dbReference>
<dbReference type="PRINTS" id="PR00038">
    <property type="entry name" value="HTHLUXR"/>
</dbReference>
<dbReference type="PANTHER" id="PTHR43214:SF17">
    <property type="entry name" value="TRANSCRIPTIONAL REGULATORY PROTEIN RCSB"/>
    <property type="match status" value="1"/>
</dbReference>
<dbReference type="InterPro" id="IPR039420">
    <property type="entry name" value="WalR-like"/>
</dbReference>
<feature type="domain" description="HTH luxR-type" evidence="4">
    <location>
        <begin position="159"/>
        <end position="224"/>
    </location>
</feature>
<dbReference type="EMBL" id="JADIKL010000008">
    <property type="protein sequence ID" value="MFK2931999.1"/>
    <property type="molecule type" value="Genomic_DNA"/>
</dbReference>
<organism evidence="6 7">
    <name type="scientific">Dyella agri</name>
    <dbReference type="NCBI Taxonomy" id="1926869"/>
    <lineage>
        <taxon>Bacteria</taxon>
        <taxon>Pseudomonadati</taxon>
        <taxon>Pseudomonadota</taxon>
        <taxon>Gammaproteobacteria</taxon>
        <taxon>Lysobacterales</taxon>
        <taxon>Rhodanobacteraceae</taxon>
        <taxon>Dyella</taxon>
    </lineage>
</organism>
<feature type="modified residue" description="4-aspartylphosphate" evidence="3">
    <location>
        <position position="61"/>
    </location>
</feature>
<dbReference type="SMART" id="SM00421">
    <property type="entry name" value="HTH_LUXR"/>
    <property type="match status" value="1"/>
</dbReference>
<dbReference type="PANTHER" id="PTHR43214">
    <property type="entry name" value="TWO-COMPONENT RESPONSE REGULATOR"/>
    <property type="match status" value="1"/>
</dbReference>
<dbReference type="RefSeq" id="WP_404541153.1">
    <property type="nucleotide sequence ID" value="NZ_JADIKL010000008.1"/>
</dbReference>
<gene>
    <name evidence="6" type="ORF">ISP14_14475</name>
</gene>
<keyword evidence="1 3" id="KW-0597">Phosphoprotein</keyword>
<accession>A0ABW8KIN2</accession>
<dbReference type="InterPro" id="IPR001789">
    <property type="entry name" value="Sig_transdc_resp-reg_receiver"/>
</dbReference>
<evidence type="ECO:0000256" key="1">
    <source>
        <dbReference type="ARBA" id="ARBA00022553"/>
    </source>
</evidence>
<dbReference type="Gene3D" id="3.40.50.2300">
    <property type="match status" value="1"/>
</dbReference>